<dbReference type="InterPro" id="IPR036104">
    <property type="entry name" value="BFN_sf"/>
</dbReference>
<dbReference type="GO" id="GO:0004518">
    <property type="term" value="F:nuclease activity"/>
    <property type="evidence" value="ECO:0007669"/>
    <property type="project" value="InterPro"/>
</dbReference>
<dbReference type="InterPro" id="IPR003729">
    <property type="entry name" value="Bi_nuclease_dom"/>
</dbReference>
<feature type="domain" description="BFN" evidence="1">
    <location>
        <begin position="1"/>
        <end position="132"/>
    </location>
</feature>
<name>A0A7V5LZV5_UNCAE</name>
<comment type="caution">
    <text evidence="2">The sequence shown here is derived from an EMBL/GenBank/DDBJ whole genome shotgun (WGS) entry which is preliminary data.</text>
</comment>
<evidence type="ECO:0000259" key="1">
    <source>
        <dbReference type="PROSITE" id="PS51658"/>
    </source>
</evidence>
<protein>
    <submittedName>
        <fullName evidence="2">Bifunctional nuclease family protein</fullName>
    </submittedName>
</protein>
<dbReference type="EMBL" id="DRTT01000153">
    <property type="protein sequence ID" value="HHF98955.1"/>
    <property type="molecule type" value="Genomic_DNA"/>
</dbReference>
<dbReference type="Pfam" id="PF02577">
    <property type="entry name" value="BFN_dom"/>
    <property type="match status" value="1"/>
</dbReference>
<dbReference type="Proteomes" id="UP000886070">
    <property type="component" value="Unassembled WGS sequence"/>
</dbReference>
<reference evidence="2" key="1">
    <citation type="journal article" date="2020" name="mSystems">
        <title>Genome- and Community-Level Interaction Insights into Carbon Utilization and Element Cycling Functions of Hydrothermarchaeota in Hydrothermal Sediment.</title>
        <authorList>
            <person name="Zhou Z."/>
            <person name="Liu Y."/>
            <person name="Xu W."/>
            <person name="Pan J."/>
            <person name="Luo Z.H."/>
            <person name="Li M."/>
        </authorList>
    </citation>
    <scope>NUCLEOTIDE SEQUENCE [LARGE SCALE GENOMIC DNA]</scope>
    <source>
        <strain evidence="2">HyVt-92</strain>
    </source>
</reference>
<dbReference type="PANTHER" id="PTHR15160">
    <property type="entry name" value="VON HIPPEL-LINDAU PROTEIN"/>
    <property type="match status" value="1"/>
</dbReference>
<evidence type="ECO:0000313" key="2">
    <source>
        <dbReference type="EMBL" id="HHF98955.1"/>
    </source>
</evidence>
<dbReference type="Gene3D" id="3.10.690.10">
    <property type="entry name" value="Bifunctional nuclease domain"/>
    <property type="match status" value="1"/>
</dbReference>
<dbReference type="PANTHER" id="PTHR15160:SF1">
    <property type="entry name" value="VON HIPPEL-LINDAU DISEASE TUMOR SUPPRESSOR"/>
    <property type="match status" value="1"/>
</dbReference>
<accession>A0A7V5LZV5</accession>
<organism evidence="2">
    <name type="scientific">Aerophobetes bacterium</name>
    <dbReference type="NCBI Taxonomy" id="2030807"/>
    <lineage>
        <taxon>Bacteria</taxon>
        <taxon>Candidatus Aerophobota</taxon>
    </lineage>
</organism>
<sequence>MVEVDVVNVAIDMHSKMPVIVLKEKRGDKTLPIWIGLFEAQSIALAMENIKPPRPLTHDLAKSLIEKLKGKVDKVVINDLRHNTFYAKIFIRQNGEDIQVDSRPSDAIAIALRLKVPIFIEEEVLEKVAIDSGPIGEEEIEEFKKKLKDLKPEDFL</sequence>
<dbReference type="PROSITE" id="PS51658">
    <property type="entry name" value="BFN"/>
    <property type="match status" value="1"/>
</dbReference>
<dbReference type="AlphaFoldDB" id="A0A7V5LZV5"/>
<gene>
    <name evidence="2" type="ORF">ENL39_05670</name>
</gene>
<proteinExistence type="predicted"/>
<dbReference type="SUPFAM" id="SSF103256">
    <property type="entry name" value="Hypothetical protein TM0160"/>
    <property type="match status" value="1"/>
</dbReference>